<name>A0ACC1QBK2_9HYPO</name>
<gene>
    <name evidence="1" type="ORF">NLG97_g11194</name>
</gene>
<dbReference type="Proteomes" id="UP001148737">
    <property type="component" value="Unassembled WGS sequence"/>
</dbReference>
<sequence>MVFSGRPSTACHACRPARRKCDRAPEGCSQCRRKGHPCPGYPDPTALRMRNETTRVTLKQETKSKLPSRHRTPPRQSSGSSSPSHSVQESGSPLSMESFNSFSSVSSFLPKSLSLDQQAISFLFNTFIAATPFEGYLSSFYVPYTPFDDACAWAIDATALAATPGP</sequence>
<reference evidence="1" key="1">
    <citation type="submission" date="2022-07" db="EMBL/GenBank/DDBJ databases">
        <title>Genome Sequence of Lecanicillium saksenae.</title>
        <authorList>
            <person name="Buettner E."/>
        </authorList>
    </citation>
    <scope>NUCLEOTIDE SEQUENCE</scope>
    <source>
        <strain evidence="1">VT-O1</strain>
    </source>
</reference>
<protein>
    <submittedName>
        <fullName evidence="1">Uncharacterized protein</fullName>
    </submittedName>
</protein>
<organism evidence="1 2">
    <name type="scientific">Lecanicillium saksenae</name>
    <dbReference type="NCBI Taxonomy" id="468837"/>
    <lineage>
        <taxon>Eukaryota</taxon>
        <taxon>Fungi</taxon>
        <taxon>Dikarya</taxon>
        <taxon>Ascomycota</taxon>
        <taxon>Pezizomycotina</taxon>
        <taxon>Sordariomycetes</taxon>
        <taxon>Hypocreomycetidae</taxon>
        <taxon>Hypocreales</taxon>
        <taxon>Cordycipitaceae</taxon>
        <taxon>Lecanicillium</taxon>
    </lineage>
</organism>
<keyword evidence="2" id="KW-1185">Reference proteome</keyword>
<evidence type="ECO:0000313" key="1">
    <source>
        <dbReference type="EMBL" id="KAJ3472203.1"/>
    </source>
</evidence>
<proteinExistence type="predicted"/>
<evidence type="ECO:0000313" key="2">
    <source>
        <dbReference type="Proteomes" id="UP001148737"/>
    </source>
</evidence>
<comment type="caution">
    <text evidence="1">The sequence shown here is derived from an EMBL/GenBank/DDBJ whole genome shotgun (WGS) entry which is preliminary data.</text>
</comment>
<accession>A0ACC1QBK2</accession>
<dbReference type="EMBL" id="JANAKD010003360">
    <property type="protein sequence ID" value="KAJ3472203.1"/>
    <property type="molecule type" value="Genomic_DNA"/>
</dbReference>